<feature type="region of interest" description="Disordered" evidence="1">
    <location>
        <begin position="206"/>
        <end position="246"/>
    </location>
</feature>
<reference evidence="2" key="1">
    <citation type="submission" date="2024-05" db="EMBL/GenBank/DDBJ databases">
        <title>30 novel species of actinomycetes from the DSMZ collection.</title>
        <authorList>
            <person name="Nouioui I."/>
        </authorList>
    </citation>
    <scope>NUCLEOTIDE SEQUENCE</scope>
    <source>
        <strain evidence="2">DSM 3412</strain>
    </source>
</reference>
<organism evidence="2 3">
    <name type="scientific">Streptomyces gottesmaniae</name>
    <dbReference type="NCBI Taxonomy" id="3075518"/>
    <lineage>
        <taxon>Bacteria</taxon>
        <taxon>Bacillati</taxon>
        <taxon>Actinomycetota</taxon>
        <taxon>Actinomycetes</taxon>
        <taxon>Kitasatosporales</taxon>
        <taxon>Streptomycetaceae</taxon>
        <taxon>Streptomyces</taxon>
    </lineage>
</organism>
<sequence>MSSPPAPSPNRHPRTVLDHRIETAAGCSIETLRRHHEAGLLDAPQAAMADAHRDLVRAERDVTFHRARLARLVSGEFPIDQALFARIEHTVDQLAHAIDERDAEQAKAAAALEPIEAAAPRQAPQQVPTKDFAALLAIAQGAKLHENLITHRLAVVTPSRTRISYAQLQRLQASGLVDRDTSHPVHAGQPVTLTDAGRAVLAAPRPAGPARHHAVAPATRSRTPASLNSSTRPAHGAHGVVAPKAPMPTYEPDFRLDGYEAVNDHVADQFWQHITIEQDMLTRLAEHHTEDGEHSFYVMHNRAVTWGSPGEPQIVALHLKRDSAARTFRFTHKELPLPSMAQSWLIARGCPEGKILLPDGTGTTPANQATRALEKRLRSDGDHFALLTSYTHDAEPIETTVLLRAIDEKAPLPFRVLLEEVDTDAWTHTLREGAFATFEAATQWWEAHWNGEAIPLPAASPPARHTTAPGVPALPAHPAPPRGPSR</sequence>
<dbReference type="RefSeq" id="WP_311590584.1">
    <property type="nucleotide sequence ID" value="NZ_JAVRFJ010000010.1"/>
</dbReference>
<protein>
    <submittedName>
        <fullName evidence="2">Uncharacterized protein</fullName>
    </submittedName>
</protein>
<feature type="compositionally biased region" description="Polar residues" evidence="1">
    <location>
        <begin position="220"/>
        <end position="232"/>
    </location>
</feature>
<proteinExistence type="predicted"/>
<gene>
    <name evidence="2" type="ORF">RM704_14035</name>
</gene>
<accession>A0ABU2YW65</accession>
<evidence type="ECO:0000313" key="2">
    <source>
        <dbReference type="EMBL" id="MDT0568573.1"/>
    </source>
</evidence>
<feature type="compositionally biased region" description="Pro residues" evidence="1">
    <location>
        <begin position="475"/>
        <end position="486"/>
    </location>
</feature>
<keyword evidence="3" id="KW-1185">Reference proteome</keyword>
<feature type="region of interest" description="Disordered" evidence="1">
    <location>
        <begin position="455"/>
        <end position="486"/>
    </location>
</feature>
<evidence type="ECO:0000256" key="1">
    <source>
        <dbReference type="SAM" id="MobiDB-lite"/>
    </source>
</evidence>
<dbReference type="Proteomes" id="UP001180737">
    <property type="component" value="Unassembled WGS sequence"/>
</dbReference>
<evidence type="ECO:0000313" key="3">
    <source>
        <dbReference type="Proteomes" id="UP001180737"/>
    </source>
</evidence>
<dbReference type="EMBL" id="JAVRFJ010000010">
    <property type="protein sequence ID" value="MDT0568573.1"/>
    <property type="molecule type" value="Genomic_DNA"/>
</dbReference>
<comment type="caution">
    <text evidence="2">The sequence shown here is derived from an EMBL/GenBank/DDBJ whole genome shotgun (WGS) entry which is preliminary data.</text>
</comment>
<name>A0ABU2YW65_9ACTN</name>